<organism evidence="7 8">
    <name type="scientific">Falco tinnunculus</name>
    <name type="common">Common kestrel</name>
    <dbReference type="NCBI Taxonomy" id="100819"/>
    <lineage>
        <taxon>Eukaryota</taxon>
        <taxon>Metazoa</taxon>
        <taxon>Chordata</taxon>
        <taxon>Craniata</taxon>
        <taxon>Vertebrata</taxon>
        <taxon>Euteleostomi</taxon>
        <taxon>Archelosauria</taxon>
        <taxon>Archosauria</taxon>
        <taxon>Dinosauria</taxon>
        <taxon>Saurischia</taxon>
        <taxon>Theropoda</taxon>
        <taxon>Coelurosauria</taxon>
        <taxon>Aves</taxon>
        <taxon>Neognathae</taxon>
        <taxon>Neoaves</taxon>
        <taxon>Telluraves</taxon>
        <taxon>Australaves</taxon>
        <taxon>Falconiformes</taxon>
        <taxon>Falconidae</taxon>
        <taxon>Falco</taxon>
    </lineage>
</organism>
<dbReference type="GO" id="GO:0005762">
    <property type="term" value="C:mitochondrial large ribosomal subunit"/>
    <property type="evidence" value="ECO:0007669"/>
    <property type="project" value="TreeGrafter"/>
</dbReference>
<reference evidence="7" key="2">
    <citation type="submission" date="2025-09" db="UniProtKB">
        <authorList>
            <consortium name="Ensembl"/>
        </authorList>
    </citation>
    <scope>IDENTIFICATION</scope>
</reference>
<evidence type="ECO:0000256" key="4">
    <source>
        <dbReference type="ARBA" id="ARBA00035269"/>
    </source>
</evidence>
<keyword evidence="2" id="KW-0689">Ribosomal protein</keyword>
<dbReference type="Proteomes" id="UP000694562">
    <property type="component" value="Unplaced"/>
</dbReference>
<evidence type="ECO:0000313" key="7">
    <source>
        <dbReference type="Ensembl" id="ENSFTIP00000017231.1"/>
    </source>
</evidence>
<dbReference type="SUPFAM" id="SSF143800">
    <property type="entry name" value="L28p-like"/>
    <property type="match status" value="1"/>
</dbReference>
<feature type="compositionally biased region" description="Low complexity" evidence="6">
    <location>
        <begin position="20"/>
        <end position="33"/>
    </location>
</feature>
<feature type="compositionally biased region" description="Gly residues" evidence="6">
    <location>
        <begin position="34"/>
        <end position="43"/>
    </location>
</feature>
<evidence type="ECO:0000256" key="6">
    <source>
        <dbReference type="SAM" id="MobiDB-lite"/>
    </source>
</evidence>
<dbReference type="OMA" id="KMSNRLK"/>
<name>A0A8C4XRQ7_FALTI</name>
<dbReference type="PANTHER" id="PTHR13528">
    <property type="entry name" value="39S RIBOSOMAL PROTEIN L28, MITOCHONDRIAL"/>
    <property type="match status" value="1"/>
</dbReference>
<comment type="similarity">
    <text evidence="1">Belongs to the bacterial ribosomal protein bL28 family.</text>
</comment>
<evidence type="ECO:0000256" key="5">
    <source>
        <dbReference type="ARBA" id="ARBA00035538"/>
    </source>
</evidence>
<keyword evidence="8" id="KW-1185">Reference proteome</keyword>
<protein>
    <recommendedName>
        <fullName evidence="4">Large ribosomal subunit protein bL28m</fullName>
    </recommendedName>
    <alternativeName>
        <fullName evidence="5">39S ribosomal protein L28, mitochondrial</fullName>
    </alternativeName>
</protein>
<dbReference type="InterPro" id="IPR034704">
    <property type="entry name" value="Ribosomal_bL28/bL31-like_sf"/>
</dbReference>
<proteinExistence type="inferred from homology"/>
<dbReference type="OrthoDB" id="361870at2759"/>
<sequence>MVFEGKPVVLRWRPRTPAAAAIAPAARPRQPMRGGSGAASGRGGRWERKRVVVAADGRAMPLHRYAPRLWPALRLREGICARLPAHYLAQLQDDTPPTPVHWRPLGVRYRRNPRTGERERVQDVPVPVYLPRAAHEGLWGGEGWIRGFRYARNDKLSTRLPKIWKPQLFERQFYSEILDTTLTITVTMRTLDLIDEAYGFDFYILKTPKADMGSKLGMDLKRTMLLRLARRDPKLHPDDPARREAIYNKYQEFAIPEEEAEWVGLSLEEAIEKQRLLEKKDPVPLFKVYAEELVNQLKEQALQKQ</sequence>
<feature type="region of interest" description="Disordered" evidence="6">
    <location>
        <begin position="20"/>
        <end position="45"/>
    </location>
</feature>
<evidence type="ECO:0000313" key="8">
    <source>
        <dbReference type="Proteomes" id="UP000694562"/>
    </source>
</evidence>
<keyword evidence="3" id="KW-0687">Ribonucleoprotein</keyword>
<dbReference type="PANTHER" id="PTHR13528:SF2">
    <property type="entry name" value="LARGE RIBOSOMAL SUBUNIT PROTEIN BL28M"/>
    <property type="match status" value="1"/>
</dbReference>
<dbReference type="InterPro" id="IPR026569">
    <property type="entry name" value="Ribosomal_bL28"/>
</dbReference>
<evidence type="ECO:0000256" key="1">
    <source>
        <dbReference type="ARBA" id="ARBA00008760"/>
    </source>
</evidence>
<reference evidence="7" key="1">
    <citation type="submission" date="2025-08" db="UniProtKB">
        <authorList>
            <consortium name="Ensembl"/>
        </authorList>
    </citation>
    <scope>IDENTIFICATION</scope>
</reference>
<dbReference type="AlphaFoldDB" id="A0A8C4XRQ7"/>
<evidence type="ECO:0000256" key="3">
    <source>
        <dbReference type="ARBA" id="ARBA00023274"/>
    </source>
</evidence>
<accession>A0A8C4XRQ7</accession>
<dbReference type="GO" id="GO:0003735">
    <property type="term" value="F:structural constituent of ribosome"/>
    <property type="evidence" value="ECO:0007669"/>
    <property type="project" value="InterPro"/>
</dbReference>
<dbReference type="Ensembl" id="ENSFTIT00000017958.1">
    <property type="protein sequence ID" value="ENSFTIP00000017231.1"/>
    <property type="gene ID" value="ENSFTIG00000011414.1"/>
</dbReference>
<evidence type="ECO:0000256" key="2">
    <source>
        <dbReference type="ARBA" id="ARBA00022980"/>
    </source>
</evidence>